<reference evidence="1" key="1">
    <citation type="submission" date="2021-02" db="EMBL/GenBank/DDBJ databases">
        <authorList>
            <person name="Nowell W R."/>
        </authorList>
    </citation>
    <scope>NUCLEOTIDE SEQUENCE</scope>
</reference>
<organism evidence="1 5">
    <name type="scientific">Didymodactylos carnosus</name>
    <dbReference type="NCBI Taxonomy" id="1234261"/>
    <lineage>
        <taxon>Eukaryota</taxon>
        <taxon>Metazoa</taxon>
        <taxon>Spiralia</taxon>
        <taxon>Gnathifera</taxon>
        <taxon>Rotifera</taxon>
        <taxon>Eurotatoria</taxon>
        <taxon>Bdelloidea</taxon>
        <taxon>Philodinida</taxon>
        <taxon>Philodinidae</taxon>
        <taxon>Didymodactylos</taxon>
    </lineage>
</organism>
<evidence type="ECO:0000313" key="2">
    <source>
        <dbReference type="EMBL" id="CAF1652724.1"/>
    </source>
</evidence>
<dbReference type="EMBL" id="CAJNOK010066802">
    <property type="protein sequence ID" value="CAF1652724.1"/>
    <property type="molecule type" value="Genomic_DNA"/>
</dbReference>
<dbReference type="GO" id="GO:0016020">
    <property type="term" value="C:membrane"/>
    <property type="evidence" value="ECO:0007669"/>
    <property type="project" value="InterPro"/>
</dbReference>
<dbReference type="Proteomes" id="UP000663829">
    <property type="component" value="Unassembled WGS sequence"/>
</dbReference>
<dbReference type="InterPro" id="IPR036734">
    <property type="entry name" value="Neur_chan_lig-bd_sf"/>
</dbReference>
<dbReference type="Gene3D" id="2.70.170.10">
    <property type="entry name" value="Neurotransmitter-gated ion-channel ligand-binding domain"/>
    <property type="match status" value="1"/>
</dbReference>
<comment type="caution">
    <text evidence="1">The sequence shown here is derived from an EMBL/GenBank/DDBJ whole genome shotgun (WGS) entry which is preliminary data.</text>
</comment>
<dbReference type="Proteomes" id="UP000677228">
    <property type="component" value="Unassembled WGS sequence"/>
</dbReference>
<dbReference type="EMBL" id="CAJOBC010093870">
    <property type="protein sequence ID" value="CAF4420419.1"/>
    <property type="molecule type" value="Genomic_DNA"/>
</dbReference>
<proteinExistence type="predicted"/>
<evidence type="ECO:0000313" key="5">
    <source>
        <dbReference type="Proteomes" id="UP000663829"/>
    </source>
</evidence>
<name>A0A815XLN6_9BILA</name>
<dbReference type="GO" id="GO:0005230">
    <property type="term" value="F:extracellular ligand-gated monoatomic ion channel activity"/>
    <property type="evidence" value="ECO:0007669"/>
    <property type="project" value="InterPro"/>
</dbReference>
<feature type="non-terminal residue" evidence="1">
    <location>
        <position position="1"/>
    </location>
</feature>
<dbReference type="EMBL" id="CAJOBA010095553">
    <property type="protein sequence ID" value="CAF4501748.1"/>
    <property type="molecule type" value="Genomic_DNA"/>
</dbReference>
<protein>
    <submittedName>
        <fullName evidence="1">Uncharacterized protein</fullName>
    </submittedName>
</protein>
<evidence type="ECO:0000313" key="1">
    <source>
        <dbReference type="EMBL" id="CAF1559086.1"/>
    </source>
</evidence>
<dbReference type="Proteomes" id="UP000682733">
    <property type="component" value="Unassembled WGS sequence"/>
</dbReference>
<dbReference type="OrthoDB" id="189655at2759"/>
<evidence type="ECO:0000313" key="4">
    <source>
        <dbReference type="EMBL" id="CAF4501748.1"/>
    </source>
</evidence>
<accession>A0A815XLN6</accession>
<dbReference type="Proteomes" id="UP000681722">
    <property type="component" value="Unassembled WGS sequence"/>
</dbReference>
<keyword evidence="5" id="KW-1185">Reference proteome</keyword>
<dbReference type="AlphaFoldDB" id="A0A815XLN6"/>
<sequence>RPKRNAVTFGHADIWYTINHRNGNSACEVTESHKIRGVFWEKMELYHFPVDAQELSISITTTKSVEEIKIIPNQEKPFGVNRLLSKDHA</sequence>
<dbReference type="EMBL" id="CAJNOQ010028131">
    <property type="protein sequence ID" value="CAF1559086.1"/>
    <property type="molecule type" value="Genomic_DNA"/>
</dbReference>
<evidence type="ECO:0000313" key="3">
    <source>
        <dbReference type="EMBL" id="CAF4420419.1"/>
    </source>
</evidence>
<gene>
    <name evidence="1" type="ORF">GPM918_LOCUS39651</name>
    <name evidence="2" type="ORF">OVA965_LOCUS44906</name>
    <name evidence="3" type="ORF">SRO942_LOCUS40542</name>
    <name evidence="4" type="ORF">TMI583_LOCUS47983</name>
</gene>